<sequence length="305" mass="34419">MNWKGNPDGLRSAAQQKRNEALQRTEKAISLMVKQGKKINFQTVAEAAGVSVAYLYKYDAIKQRIDQLRKQQSSIKALPQKQRASDDSNKAIMTALKKRISDLQAEVRGLRDHIEVVEGRAFEVIDLKQQVEGLRTENSKLREQLSHCMTSKSACPSPRVESKSKVTPLGLKKAVCPIISNQLQSELDKLGIRVNSTLEKLIEAEPEEVVLMAINALKEAKASYEVLNPSGFLVEAIKKTWMPNEGYERKVELDCFNEWYELARQRGLVLASQAGKNGILVYTKDEKWVPFQKLLIQYPLASFNS</sequence>
<proteinExistence type="predicted"/>
<dbReference type="EMBL" id="RSCK01000003">
    <property type="protein sequence ID" value="RUT14016.1"/>
    <property type="molecule type" value="Genomic_DNA"/>
</dbReference>
<accession>A0AB37URN3</accession>
<protein>
    <recommendedName>
        <fullName evidence="4">Transposase</fullName>
    </recommendedName>
</protein>
<reference evidence="2 3" key="1">
    <citation type="journal article" date="2019" name="Genome Biol. Evol.">
        <title>Day and night: Metabolic profiles and evolutionary relationships of six axenic non-marine cyanobacteria.</title>
        <authorList>
            <person name="Will S.E."/>
            <person name="Henke P."/>
            <person name="Boedeker C."/>
            <person name="Huang S."/>
            <person name="Brinkmann H."/>
            <person name="Rohde M."/>
            <person name="Jarek M."/>
            <person name="Friedl T."/>
            <person name="Seufert S."/>
            <person name="Schumacher M."/>
            <person name="Overmann J."/>
            <person name="Neumann-Schaal M."/>
            <person name="Petersen J."/>
        </authorList>
    </citation>
    <scope>NUCLEOTIDE SEQUENCE [LARGE SCALE GENOMIC DNA]</scope>
    <source>
        <strain evidence="2 3">SAG 39.79</strain>
    </source>
</reference>
<dbReference type="InterPro" id="IPR046229">
    <property type="entry name" value="TnpC-like"/>
</dbReference>
<keyword evidence="1" id="KW-0175">Coiled coil</keyword>
<comment type="caution">
    <text evidence="2">The sequence shown here is derived from an EMBL/GenBank/DDBJ whole genome shotgun (WGS) entry which is preliminary data.</text>
</comment>
<dbReference type="AlphaFoldDB" id="A0AB37URN3"/>
<name>A0AB37URN3_9CYAN</name>
<evidence type="ECO:0000313" key="3">
    <source>
        <dbReference type="Proteomes" id="UP000282574"/>
    </source>
</evidence>
<gene>
    <name evidence="2" type="ORF">DSM107010_04990</name>
</gene>
<feature type="coiled-coil region" evidence="1">
    <location>
        <begin position="93"/>
        <end position="144"/>
    </location>
</feature>
<organism evidence="2 3">
    <name type="scientific">Chroococcidiopsis cubana SAG 39.79</name>
    <dbReference type="NCBI Taxonomy" id="388085"/>
    <lineage>
        <taxon>Bacteria</taxon>
        <taxon>Bacillati</taxon>
        <taxon>Cyanobacteriota</taxon>
        <taxon>Cyanophyceae</taxon>
        <taxon>Chroococcidiopsidales</taxon>
        <taxon>Chroococcidiopsidaceae</taxon>
        <taxon>Chroococcidiopsis</taxon>
    </lineage>
</organism>
<dbReference type="Proteomes" id="UP000282574">
    <property type="component" value="Unassembled WGS sequence"/>
</dbReference>
<keyword evidence="3" id="KW-1185">Reference proteome</keyword>
<evidence type="ECO:0008006" key="4">
    <source>
        <dbReference type="Google" id="ProtNLM"/>
    </source>
</evidence>
<evidence type="ECO:0000256" key="1">
    <source>
        <dbReference type="SAM" id="Coils"/>
    </source>
</evidence>
<dbReference type="RefSeq" id="WP_106166261.1">
    <property type="nucleotide sequence ID" value="NZ_JAVKZF010000005.1"/>
</dbReference>
<dbReference type="Pfam" id="PF19776">
    <property type="entry name" value="DUF6262"/>
    <property type="match status" value="1"/>
</dbReference>
<evidence type="ECO:0000313" key="2">
    <source>
        <dbReference type="EMBL" id="RUT14016.1"/>
    </source>
</evidence>